<protein>
    <submittedName>
        <fullName evidence="1">Uncharacterized protein</fullName>
    </submittedName>
</protein>
<evidence type="ECO:0000313" key="1">
    <source>
        <dbReference type="EMBL" id="ETO19619.1"/>
    </source>
</evidence>
<reference evidence="1 2" key="1">
    <citation type="journal article" date="2013" name="Curr. Biol.">
        <title>The Genome of the Foraminiferan Reticulomyxa filosa.</title>
        <authorList>
            <person name="Glockner G."/>
            <person name="Hulsmann N."/>
            <person name="Schleicher M."/>
            <person name="Noegel A.A."/>
            <person name="Eichinger L."/>
            <person name="Gallinger C."/>
            <person name="Pawlowski J."/>
            <person name="Sierra R."/>
            <person name="Euteneuer U."/>
            <person name="Pillet L."/>
            <person name="Moustafa A."/>
            <person name="Platzer M."/>
            <person name="Groth M."/>
            <person name="Szafranski K."/>
            <person name="Schliwa M."/>
        </authorList>
    </citation>
    <scope>NUCLEOTIDE SEQUENCE [LARGE SCALE GENOMIC DNA]</scope>
</reference>
<comment type="caution">
    <text evidence="1">The sequence shown here is derived from an EMBL/GenBank/DDBJ whole genome shotgun (WGS) entry which is preliminary data.</text>
</comment>
<gene>
    <name evidence="1" type="ORF">RFI_17610</name>
</gene>
<dbReference type="Proteomes" id="UP000023152">
    <property type="component" value="Unassembled WGS sequence"/>
</dbReference>
<name>X6N1K4_RETFI</name>
<accession>X6N1K4</accession>
<organism evidence="1 2">
    <name type="scientific">Reticulomyxa filosa</name>
    <dbReference type="NCBI Taxonomy" id="46433"/>
    <lineage>
        <taxon>Eukaryota</taxon>
        <taxon>Sar</taxon>
        <taxon>Rhizaria</taxon>
        <taxon>Retaria</taxon>
        <taxon>Foraminifera</taxon>
        <taxon>Monothalamids</taxon>
        <taxon>Reticulomyxidae</taxon>
        <taxon>Reticulomyxa</taxon>
    </lineage>
</organism>
<keyword evidence="2" id="KW-1185">Reference proteome</keyword>
<proteinExistence type="predicted"/>
<dbReference type="AlphaFoldDB" id="X6N1K4"/>
<evidence type="ECO:0000313" key="2">
    <source>
        <dbReference type="Proteomes" id="UP000023152"/>
    </source>
</evidence>
<dbReference type="EMBL" id="ASPP01013471">
    <property type="protein sequence ID" value="ETO19619.1"/>
    <property type="molecule type" value="Genomic_DNA"/>
</dbReference>
<sequence>MHIRIYEYENCHYNHICKKNDTTYKFIGGKGTHAKMGCFTLITAKFLPTSNVREDMLKDFEIFAISLDVKHFVAVKLYSAGRKSNVSGRWLLMSEEVVTVSPRRELNFWLSPNPNTQHNNNATVNMLGLKRKVVSFDMKQITKNSFFSTISNKIFRSLKQNFFVFSNAIVSFSPIFSNIYHDYKKIDKNKKKKMYLILCIYEVNHRTNSYQFSDQVRRLWLAVYQIRCFQHFFSLKIFKKNFRLKNVENDLLKFYLKV</sequence>